<sequence>MKLSLSLFAFASADVCQDCDVALANFNAWHGNSDITCTRYTDPRESLSARGACKECKIQCLPSEDKCPGVSAVAHAAWNKTAKKLTAQYLEKYEKSLAEGKARMVARNLEKELEKYEKQKKKAEEKAEKAANKQQKKEDWQAWREEKRAENEAKRAERKQEKKERKAAAKEAKELRKQQRLEKRALAEKNKAKFAFYASLELYYEPICADLHLIDADENVSTRMMNQYEQIKEELVESQ</sequence>
<dbReference type="EMBL" id="OU015569">
    <property type="protein sequence ID" value="CAG5099400.1"/>
    <property type="molecule type" value="Genomic_DNA"/>
</dbReference>
<gene>
    <name evidence="2" type="ORF">OKIOD_LOCUS8068</name>
</gene>
<reference evidence="2 3" key="1">
    <citation type="submission" date="2021-04" db="EMBL/GenBank/DDBJ databases">
        <authorList>
            <person name="Bliznina A."/>
        </authorList>
    </citation>
    <scope>NUCLEOTIDE SEQUENCE [LARGE SCALE GENOMIC DNA]</scope>
</reference>
<protein>
    <submittedName>
        <fullName evidence="2">Oidioi.mRNA.OKI2018_I69.XSR.g16510.t1.cds</fullName>
    </submittedName>
</protein>
<accession>A0ABN7SGT2</accession>
<keyword evidence="3" id="KW-1185">Reference proteome</keyword>
<evidence type="ECO:0000313" key="2">
    <source>
        <dbReference type="EMBL" id="CAG5099400.1"/>
    </source>
</evidence>
<name>A0ABN7SGT2_OIKDI</name>
<evidence type="ECO:0000313" key="3">
    <source>
        <dbReference type="Proteomes" id="UP001158576"/>
    </source>
</evidence>
<feature type="region of interest" description="Disordered" evidence="1">
    <location>
        <begin position="124"/>
        <end position="176"/>
    </location>
</feature>
<proteinExistence type="predicted"/>
<organism evidence="2 3">
    <name type="scientific">Oikopleura dioica</name>
    <name type="common">Tunicate</name>
    <dbReference type="NCBI Taxonomy" id="34765"/>
    <lineage>
        <taxon>Eukaryota</taxon>
        <taxon>Metazoa</taxon>
        <taxon>Chordata</taxon>
        <taxon>Tunicata</taxon>
        <taxon>Appendicularia</taxon>
        <taxon>Copelata</taxon>
        <taxon>Oikopleuridae</taxon>
        <taxon>Oikopleura</taxon>
    </lineage>
</organism>
<dbReference type="Proteomes" id="UP001158576">
    <property type="component" value="Chromosome XSR"/>
</dbReference>
<evidence type="ECO:0000256" key="1">
    <source>
        <dbReference type="SAM" id="MobiDB-lite"/>
    </source>
</evidence>